<protein>
    <submittedName>
        <fullName evidence="2">Uncharacterized protein</fullName>
    </submittedName>
</protein>
<feature type="compositionally biased region" description="Polar residues" evidence="1">
    <location>
        <begin position="1"/>
        <end position="13"/>
    </location>
</feature>
<organism evidence="2 3">
    <name type="scientific">Trema orientale</name>
    <name type="common">Charcoal tree</name>
    <name type="synonym">Celtis orientalis</name>
    <dbReference type="NCBI Taxonomy" id="63057"/>
    <lineage>
        <taxon>Eukaryota</taxon>
        <taxon>Viridiplantae</taxon>
        <taxon>Streptophyta</taxon>
        <taxon>Embryophyta</taxon>
        <taxon>Tracheophyta</taxon>
        <taxon>Spermatophyta</taxon>
        <taxon>Magnoliopsida</taxon>
        <taxon>eudicotyledons</taxon>
        <taxon>Gunneridae</taxon>
        <taxon>Pentapetalae</taxon>
        <taxon>rosids</taxon>
        <taxon>fabids</taxon>
        <taxon>Rosales</taxon>
        <taxon>Cannabaceae</taxon>
        <taxon>Trema</taxon>
    </lineage>
</organism>
<sequence length="248" mass="27333">MAKFSIKTNLSSQHQDEQTPMKQNQITVPASAENKNSSDPRIPTQLNDSEKKKWKSSYPACDNDSGNNRNEGDIGEPGLPPKGHDVGKDGGEERRGGPNSLVERDRQIPERNVSEHDGDTEDEAESRDLKELDRRSNGLHRDYLQPRYGDVAEQGTSGHVAHGEEDRVLEAIVAKQDPNVGGVPRGNQPDREQTAGTLHLDRWVLIGRLRFQQKHRWVSFRGSGSGFSGSSSGGSVPERHGSHALGFD</sequence>
<dbReference type="AlphaFoldDB" id="A0A2P5EQ19"/>
<dbReference type="Proteomes" id="UP000237000">
    <property type="component" value="Unassembled WGS sequence"/>
</dbReference>
<feature type="compositionally biased region" description="Basic and acidic residues" evidence="1">
    <location>
        <begin position="126"/>
        <end position="144"/>
    </location>
</feature>
<comment type="caution">
    <text evidence="2">The sequence shown here is derived from an EMBL/GenBank/DDBJ whole genome shotgun (WGS) entry which is preliminary data.</text>
</comment>
<dbReference type="InParanoid" id="A0A2P5EQ19"/>
<evidence type="ECO:0000313" key="2">
    <source>
        <dbReference type="EMBL" id="PON87575.1"/>
    </source>
</evidence>
<reference evidence="3" key="1">
    <citation type="submission" date="2016-06" db="EMBL/GenBank/DDBJ databases">
        <title>Parallel loss of symbiosis genes in relatives of nitrogen-fixing non-legume Parasponia.</title>
        <authorList>
            <person name="Van Velzen R."/>
            <person name="Holmer R."/>
            <person name="Bu F."/>
            <person name="Rutten L."/>
            <person name="Van Zeijl A."/>
            <person name="Liu W."/>
            <person name="Santuari L."/>
            <person name="Cao Q."/>
            <person name="Sharma T."/>
            <person name="Shen D."/>
            <person name="Roswanjaya Y."/>
            <person name="Wardhani T."/>
            <person name="Kalhor M.S."/>
            <person name="Jansen J."/>
            <person name="Van den Hoogen J."/>
            <person name="Gungor B."/>
            <person name="Hartog M."/>
            <person name="Hontelez J."/>
            <person name="Verver J."/>
            <person name="Yang W.-C."/>
            <person name="Schijlen E."/>
            <person name="Repin R."/>
            <person name="Schilthuizen M."/>
            <person name="Schranz E."/>
            <person name="Heidstra R."/>
            <person name="Miyata K."/>
            <person name="Fedorova E."/>
            <person name="Kohlen W."/>
            <person name="Bisseling T."/>
            <person name="Smit S."/>
            <person name="Geurts R."/>
        </authorList>
    </citation>
    <scope>NUCLEOTIDE SEQUENCE [LARGE SCALE GENOMIC DNA]</scope>
    <source>
        <strain evidence="3">cv. RG33-2</strain>
    </source>
</reference>
<evidence type="ECO:0000256" key="1">
    <source>
        <dbReference type="SAM" id="MobiDB-lite"/>
    </source>
</evidence>
<accession>A0A2P5EQ19</accession>
<feature type="region of interest" description="Disordered" evidence="1">
    <location>
        <begin position="1"/>
        <end position="156"/>
    </location>
</feature>
<evidence type="ECO:0000313" key="3">
    <source>
        <dbReference type="Proteomes" id="UP000237000"/>
    </source>
</evidence>
<dbReference type="EMBL" id="JXTC01000115">
    <property type="protein sequence ID" value="PON87575.1"/>
    <property type="molecule type" value="Genomic_DNA"/>
</dbReference>
<name>A0A2P5EQ19_TREOI</name>
<feature type="compositionally biased region" description="Polar residues" evidence="1">
    <location>
        <begin position="20"/>
        <end position="47"/>
    </location>
</feature>
<feature type="region of interest" description="Disordered" evidence="1">
    <location>
        <begin position="222"/>
        <end position="248"/>
    </location>
</feature>
<feature type="compositionally biased region" description="Basic and acidic residues" evidence="1">
    <location>
        <begin position="82"/>
        <end position="117"/>
    </location>
</feature>
<dbReference type="OrthoDB" id="10560503at2759"/>
<gene>
    <name evidence="2" type="ORF">TorRG33x02_165680</name>
</gene>
<proteinExistence type="predicted"/>
<keyword evidence="3" id="KW-1185">Reference proteome</keyword>